<evidence type="ECO:0000256" key="6">
    <source>
        <dbReference type="ARBA" id="ARBA00023136"/>
    </source>
</evidence>
<keyword evidence="4 7" id="KW-0812">Transmembrane</keyword>
<feature type="transmembrane region" description="Helical" evidence="7">
    <location>
        <begin position="108"/>
        <end position="133"/>
    </location>
</feature>
<dbReference type="KEGG" id="fap:GR316_04200"/>
<dbReference type="GO" id="GO:0005886">
    <property type="term" value="C:plasma membrane"/>
    <property type="evidence" value="ECO:0007669"/>
    <property type="project" value="UniProtKB-SubCell"/>
</dbReference>
<dbReference type="Proteomes" id="UP000679284">
    <property type="component" value="Chromosome"/>
</dbReference>
<comment type="similarity">
    <text evidence="2 7">Belongs to the DedA family.</text>
</comment>
<reference evidence="9" key="1">
    <citation type="submission" date="2020-01" db="EMBL/GenBank/DDBJ databases">
        <authorList>
            <person name="Yang Y."/>
            <person name="Kwon Y.M."/>
        </authorList>
    </citation>
    <scope>NUCLEOTIDE SEQUENCE</scope>
    <source>
        <strain evidence="9">PG104</strain>
    </source>
</reference>
<feature type="domain" description="VTT" evidence="8">
    <location>
        <begin position="39"/>
        <end position="158"/>
    </location>
</feature>
<evidence type="ECO:0000313" key="9">
    <source>
        <dbReference type="EMBL" id="QUS35543.1"/>
    </source>
</evidence>
<evidence type="ECO:0000256" key="3">
    <source>
        <dbReference type="ARBA" id="ARBA00022475"/>
    </source>
</evidence>
<comment type="subcellular location">
    <subcellularLocation>
        <location evidence="1 7">Cell membrane</location>
        <topology evidence="1 7">Multi-pass membrane protein</topology>
    </subcellularLocation>
</comment>
<gene>
    <name evidence="9" type="ORF">GR316_04200</name>
</gene>
<sequence>MDTLIDNVIAFVEAHRDWAFWIALLFALAETMPVISILIPSTAILVGVGALVATGGVDLGPIWAGASIGAILGSCFSWALGQRYGGWVLGRWPMSRDPMMAERGRAAFARWGGAALLVGHFFGPLRAVVFLMAGISRMPFHRFIPWDIAGALAWAFVIPKSGEIGGNVLGWLWTLVTG</sequence>
<protein>
    <submittedName>
        <fullName evidence="9">DedA family protein</fullName>
    </submittedName>
</protein>
<dbReference type="Pfam" id="PF09335">
    <property type="entry name" value="VTT_dom"/>
    <property type="match status" value="1"/>
</dbReference>
<evidence type="ECO:0000256" key="5">
    <source>
        <dbReference type="ARBA" id="ARBA00022989"/>
    </source>
</evidence>
<dbReference type="EMBL" id="CP047289">
    <property type="protein sequence ID" value="QUS35543.1"/>
    <property type="molecule type" value="Genomic_DNA"/>
</dbReference>
<dbReference type="PANTHER" id="PTHR30353">
    <property type="entry name" value="INNER MEMBRANE PROTEIN DEDA-RELATED"/>
    <property type="match status" value="1"/>
</dbReference>
<feature type="transmembrane region" description="Helical" evidence="7">
    <location>
        <begin position="60"/>
        <end position="80"/>
    </location>
</feature>
<evidence type="ECO:0000256" key="2">
    <source>
        <dbReference type="ARBA" id="ARBA00010792"/>
    </source>
</evidence>
<comment type="caution">
    <text evidence="7">Lacks conserved residue(s) required for the propagation of feature annotation.</text>
</comment>
<dbReference type="AlphaFoldDB" id="A0A8J8MSL9"/>
<evidence type="ECO:0000256" key="1">
    <source>
        <dbReference type="ARBA" id="ARBA00004651"/>
    </source>
</evidence>
<dbReference type="PANTHER" id="PTHR30353:SF15">
    <property type="entry name" value="INNER MEMBRANE PROTEIN YABI"/>
    <property type="match status" value="1"/>
</dbReference>
<accession>A0A8J8MSL9</accession>
<organism evidence="9 10">
    <name type="scientific">Falsirhodobacter algicola</name>
    <dbReference type="NCBI Taxonomy" id="2692330"/>
    <lineage>
        <taxon>Bacteria</taxon>
        <taxon>Pseudomonadati</taxon>
        <taxon>Pseudomonadota</taxon>
        <taxon>Alphaproteobacteria</taxon>
        <taxon>Rhodobacterales</taxon>
        <taxon>Paracoccaceae</taxon>
        <taxon>Falsirhodobacter</taxon>
    </lineage>
</organism>
<name>A0A8J8MSL9_9RHOB</name>
<keyword evidence="5 7" id="KW-1133">Transmembrane helix</keyword>
<dbReference type="InterPro" id="IPR032818">
    <property type="entry name" value="DedA-like"/>
</dbReference>
<evidence type="ECO:0000256" key="7">
    <source>
        <dbReference type="RuleBase" id="RU367016"/>
    </source>
</evidence>
<proteinExistence type="inferred from homology"/>
<evidence type="ECO:0000313" key="10">
    <source>
        <dbReference type="Proteomes" id="UP000679284"/>
    </source>
</evidence>
<evidence type="ECO:0000259" key="8">
    <source>
        <dbReference type="Pfam" id="PF09335"/>
    </source>
</evidence>
<keyword evidence="6 7" id="KW-0472">Membrane</keyword>
<evidence type="ECO:0000256" key="4">
    <source>
        <dbReference type="ARBA" id="ARBA00022692"/>
    </source>
</evidence>
<feature type="transmembrane region" description="Helical" evidence="7">
    <location>
        <begin position="20"/>
        <end position="53"/>
    </location>
</feature>
<keyword evidence="3 7" id="KW-1003">Cell membrane</keyword>
<keyword evidence="10" id="KW-1185">Reference proteome</keyword>
<dbReference type="RefSeq" id="WP_211784791.1">
    <property type="nucleotide sequence ID" value="NZ_CP047289.1"/>
</dbReference>
<dbReference type="InterPro" id="IPR032816">
    <property type="entry name" value="VTT_dom"/>
</dbReference>